<dbReference type="AlphaFoldDB" id="A0A5N5SP70"/>
<accession>A0A5N5SP70</accession>
<feature type="chain" id="PRO_5024270904" evidence="1">
    <location>
        <begin position="27"/>
        <end position="66"/>
    </location>
</feature>
<gene>
    <name evidence="2" type="ORF">Anas_08255</name>
</gene>
<reference evidence="2 3" key="1">
    <citation type="journal article" date="2019" name="PLoS Biol.">
        <title>Sex chromosomes control vertical transmission of feminizing Wolbachia symbionts in an isopod.</title>
        <authorList>
            <person name="Becking T."/>
            <person name="Chebbi M.A."/>
            <person name="Giraud I."/>
            <person name="Moumen B."/>
            <person name="Laverre T."/>
            <person name="Caubet Y."/>
            <person name="Peccoud J."/>
            <person name="Gilbert C."/>
            <person name="Cordaux R."/>
        </authorList>
    </citation>
    <scope>NUCLEOTIDE SEQUENCE [LARGE SCALE GENOMIC DNA]</scope>
    <source>
        <strain evidence="2">ANa2</strain>
        <tissue evidence="2">Whole body excluding digestive tract and cuticle</tissue>
    </source>
</reference>
<organism evidence="2 3">
    <name type="scientific">Armadillidium nasatum</name>
    <dbReference type="NCBI Taxonomy" id="96803"/>
    <lineage>
        <taxon>Eukaryota</taxon>
        <taxon>Metazoa</taxon>
        <taxon>Ecdysozoa</taxon>
        <taxon>Arthropoda</taxon>
        <taxon>Crustacea</taxon>
        <taxon>Multicrustacea</taxon>
        <taxon>Malacostraca</taxon>
        <taxon>Eumalacostraca</taxon>
        <taxon>Peracarida</taxon>
        <taxon>Isopoda</taxon>
        <taxon>Oniscidea</taxon>
        <taxon>Crinocheta</taxon>
        <taxon>Armadillidiidae</taxon>
        <taxon>Armadillidium</taxon>
    </lineage>
</organism>
<name>A0A5N5SP70_9CRUS</name>
<dbReference type="EMBL" id="SEYY01022011">
    <property type="protein sequence ID" value="KAB7495884.1"/>
    <property type="molecule type" value="Genomic_DNA"/>
</dbReference>
<sequence length="66" mass="6814">MVDKMAAKSILICLSMVLAIVTLSEAEPVYGGYNSYAGADGGGYAAGSAGAYRYNKGYGGAYYPPF</sequence>
<keyword evidence="1" id="KW-0732">Signal</keyword>
<feature type="signal peptide" evidence="1">
    <location>
        <begin position="1"/>
        <end position="26"/>
    </location>
</feature>
<proteinExistence type="predicted"/>
<comment type="caution">
    <text evidence="2">The sequence shown here is derived from an EMBL/GenBank/DDBJ whole genome shotgun (WGS) entry which is preliminary data.</text>
</comment>
<evidence type="ECO:0000313" key="3">
    <source>
        <dbReference type="Proteomes" id="UP000326759"/>
    </source>
</evidence>
<evidence type="ECO:0000313" key="2">
    <source>
        <dbReference type="EMBL" id="KAB7495884.1"/>
    </source>
</evidence>
<protein>
    <submittedName>
        <fullName evidence="2">Uncharacterized protein</fullName>
    </submittedName>
</protein>
<keyword evidence="3" id="KW-1185">Reference proteome</keyword>
<dbReference type="Proteomes" id="UP000326759">
    <property type="component" value="Unassembled WGS sequence"/>
</dbReference>
<evidence type="ECO:0000256" key="1">
    <source>
        <dbReference type="SAM" id="SignalP"/>
    </source>
</evidence>